<sequence length="172" mass="18535">MDNQGTRSRSFASIDDNEMDLDPLPAAPAGSPNSYHCTTYLACTSIGSLMDVCGQETTLAVDHSYVQTGFEKKLIRRFKAKDGKKRSLFSSLGARNMELLNGKTTSVESHDCEDDANHDTNMEGFHWEGVQRPSVAVGVDGYNSNAEIQGDGNGILVPEDLAASFATLGIRG</sequence>
<accession>A0A5M9JY57</accession>
<comment type="caution">
    <text evidence="2">The sequence shown here is derived from an EMBL/GenBank/DDBJ whole genome shotgun (WGS) entry which is preliminary data.</text>
</comment>
<dbReference type="EMBL" id="VICG01000004">
    <property type="protein sequence ID" value="KAA8572652.1"/>
    <property type="molecule type" value="Genomic_DNA"/>
</dbReference>
<feature type="region of interest" description="Disordered" evidence="1">
    <location>
        <begin position="1"/>
        <end position="27"/>
    </location>
</feature>
<dbReference type="Proteomes" id="UP000322873">
    <property type="component" value="Unassembled WGS sequence"/>
</dbReference>
<evidence type="ECO:0000313" key="3">
    <source>
        <dbReference type="Proteomes" id="UP000322873"/>
    </source>
</evidence>
<feature type="compositionally biased region" description="Polar residues" evidence="1">
    <location>
        <begin position="1"/>
        <end position="11"/>
    </location>
</feature>
<protein>
    <submittedName>
        <fullName evidence="2">Uncharacterized protein</fullName>
    </submittedName>
</protein>
<organism evidence="2 3">
    <name type="scientific">Monilinia fructicola</name>
    <name type="common">Brown rot fungus</name>
    <name type="synonym">Ciboria fructicola</name>
    <dbReference type="NCBI Taxonomy" id="38448"/>
    <lineage>
        <taxon>Eukaryota</taxon>
        <taxon>Fungi</taxon>
        <taxon>Dikarya</taxon>
        <taxon>Ascomycota</taxon>
        <taxon>Pezizomycotina</taxon>
        <taxon>Leotiomycetes</taxon>
        <taxon>Helotiales</taxon>
        <taxon>Sclerotiniaceae</taxon>
        <taxon>Monilinia</taxon>
    </lineage>
</organism>
<evidence type="ECO:0000313" key="2">
    <source>
        <dbReference type="EMBL" id="KAA8572652.1"/>
    </source>
</evidence>
<gene>
    <name evidence="2" type="ORF">EYC84_003247</name>
</gene>
<reference evidence="2 3" key="1">
    <citation type="submission" date="2019-06" db="EMBL/GenBank/DDBJ databases">
        <title>Genome Sequence of the Brown Rot Fungal Pathogen Monilinia fructicola.</title>
        <authorList>
            <person name="De Miccolis Angelini R.M."/>
            <person name="Landi L."/>
            <person name="Abate D."/>
            <person name="Pollastro S."/>
            <person name="Romanazzi G."/>
            <person name="Faretra F."/>
        </authorList>
    </citation>
    <scope>NUCLEOTIDE SEQUENCE [LARGE SCALE GENOMIC DNA]</scope>
    <source>
        <strain evidence="2 3">Mfrc123</strain>
    </source>
</reference>
<name>A0A5M9JY57_MONFR</name>
<dbReference type="VEuPathDB" id="FungiDB:MFRU_003g01800"/>
<evidence type="ECO:0000256" key="1">
    <source>
        <dbReference type="SAM" id="MobiDB-lite"/>
    </source>
</evidence>
<dbReference type="AlphaFoldDB" id="A0A5M9JY57"/>
<keyword evidence="3" id="KW-1185">Reference proteome</keyword>
<proteinExistence type="predicted"/>